<keyword evidence="2" id="KW-1185">Reference proteome</keyword>
<accession>A0ACB6VBP6</accession>
<reference evidence="1 2" key="1">
    <citation type="journal article" date="2020" name="Front. Microbiol.">
        <title>Phenotypic and Genetic Characterization of the Cheese Ripening Yeast Geotrichum candidum.</title>
        <authorList>
            <person name="Perkins V."/>
            <person name="Vignola S."/>
            <person name="Lessard M.H."/>
            <person name="Plante P.L."/>
            <person name="Corbeil J."/>
            <person name="Dugat-Bony E."/>
            <person name="Frenette M."/>
            <person name="Labrie S."/>
        </authorList>
    </citation>
    <scope>NUCLEOTIDE SEQUENCE [LARGE SCALE GENOMIC DNA]</scope>
    <source>
        <strain evidence="1 2">LMA-1147</strain>
    </source>
</reference>
<dbReference type="EMBL" id="QVQA01000001">
    <property type="protein sequence ID" value="KAF5103082.1"/>
    <property type="molecule type" value="Genomic_DNA"/>
</dbReference>
<sequence>MSIFSIAGKGLKLDSADDIQPYLDELTALNNVQHINIMGNTIGIAASEALGEALKKQHSLESINLSDLFTGRLREEIPESLDAILTALLSCKKLHTVDLSDNAFGIMTIDPLEKFLSQHAPLQHLILANNGLGPAAGIRVAHALENLLDAKKAAGDESKLVTVVCGRNRLENGSMEAWAKFLAAHGTIKELRLPQNGIRPDGIKHLLLHGLSNSPAIEKLDLQDNTFTEIGASALAEVISNWPKINDLGISDCLLSAKGGRLLGDALSKLSPLESFEYLRLQYNEIELNGAEKIFNAIKINLPNLKFLELNGNRFSEDDEIVNEINNFFEERGFGELDELDDMEIESEEELTESEEELTESEEEAEVRERLNESILKDAEEEEGSNVATEKSKSVDQLADELRKL</sequence>
<organism evidence="1 2">
    <name type="scientific">Geotrichum galactomycetum</name>
    <dbReference type="NCBI Taxonomy" id="27317"/>
    <lineage>
        <taxon>Eukaryota</taxon>
        <taxon>Fungi</taxon>
        <taxon>Dikarya</taxon>
        <taxon>Ascomycota</taxon>
        <taxon>Saccharomycotina</taxon>
        <taxon>Dipodascomycetes</taxon>
        <taxon>Dipodascales</taxon>
        <taxon>Dipodascaceae</taxon>
        <taxon>Geotrichum</taxon>
    </lineage>
</organism>
<gene>
    <name evidence="1" type="ORF">D0Z00_000060</name>
</gene>
<evidence type="ECO:0000313" key="2">
    <source>
        <dbReference type="Proteomes" id="UP000744676"/>
    </source>
</evidence>
<comment type="caution">
    <text evidence="1">The sequence shown here is derived from an EMBL/GenBank/DDBJ whole genome shotgun (WGS) entry which is preliminary data.</text>
</comment>
<name>A0ACB6VBP6_9ASCO</name>
<evidence type="ECO:0000313" key="1">
    <source>
        <dbReference type="EMBL" id="KAF5103082.1"/>
    </source>
</evidence>
<dbReference type="Proteomes" id="UP000744676">
    <property type="component" value="Unassembled WGS sequence"/>
</dbReference>
<proteinExistence type="predicted"/>
<protein>
    <submittedName>
        <fullName evidence="1">Uncharacterized protein</fullName>
    </submittedName>
</protein>